<evidence type="ECO:0000313" key="2">
    <source>
        <dbReference type="EMBL" id="PKI72855.1"/>
    </source>
</evidence>
<reference evidence="2 3" key="1">
    <citation type="submission" date="2017-11" db="EMBL/GenBank/DDBJ databases">
        <title>De-novo sequencing of pomegranate (Punica granatum L.) genome.</title>
        <authorList>
            <person name="Akparov Z."/>
            <person name="Amiraslanov A."/>
            <person name="Hajiyeva S."/>
            <person name="Abbasov M."/>
            <person name="Kaur K."/>
            <person name="Hamwieh A."/>
            <person name="Solovyev V."/>
            <person name="Salamov A."/>
            <person name="Braich B."/>
            <person name="Kosarev P."/>
            <person name="Mahmoud A."/>
            <person name="Hajiyev E."/>
            <person name="Babayeva S."/>
            <person name="Izzatullayeva V."/>
            <person name="Mammadov A."/>
            <person name="Mammadov A."/>
            <person name="Sharifova S."/>
            <person name="Ojaghi J."/>
            <person name="Eynullazada K."/>
            <person name="Bayramov B."/>
            <person name="Abdulazimova A."/>
            <person name="Shahmuradov I."/>
        </authorList>
    </citation>
    <scope>NUCLEOTIDE SEQUENCE [LARGE SCALE GENOMIC DNA]</scope>
    <source>
        <strain evidence="3">cv. AG2017</strain>
        <tissue evidence="2">Leaf</tissue>
    </source>
</reference>
<dbReference type="Proteomes" id="UP000233551">
    <property type="component" value="Unassembled WGS sequence"/>
</dbReference>
<sequence length="93" mass="10567">MSVFHTRHPMGRALDERDTPFTGESDARGHVPPRTPLTPTSLYFDREGARRGDNGGKAYVKFAREKRRSILLLNAQDMFQNLDPTDETGARTY</sequence>
<feature type="region of interest" description="Disordered" evidence="1">
    <location>
        <begin position="1"/>
        <end position="50"/>
    </location>
</feature>
<gene>
    <name evidence="2" type="ORF">CRG98_006723</name>
</gene>
<protein>
    <submittedName>
        <fullName evidence="2">Uncharacterized protein</fullName>
    </submittedName>
</protein>
<keyword evidence="3" id="KW-1185">Reference proteome</keyword>
<comment type="caution">
    <text evidence="2">The sequence shown here is derived from an EMBL/GenBank/DDBJ whole genome shotgun (WGS) entry which is preliminary data.</text>
</comment>
<dbReference type="EMBL" id="PGOL01000306">
    <property type="protein sequence ID" value="PKI72855.1"/>
    <property type="molecule type" value="Genomic_DNA"/>
</dbReference>
<feature type="compositionally biased region" description="Basic residues" evidence="1">
    <location>
        <begin position="1"/>
        <end position="10"/>
    </location>
</feature>
<organism evidence="2 3">
    <name type="scientific">Punica granatum</name>
    <name type="common">Pomegranate</name>
    <dbReference type="NCBI Taxonomy" id="22663"/>
    <lineage>
        <taxon>Eukaryota</taxon>
        <taxon>Viridiplantae</taxon>
        <taxon>Streptophyta</taxon>
        <taxon>Embryophyta</taxon>
        <taxon>Tracheophyta</taxon>
        <taxon>Spermatophyta</taxon>
        <taxon>Magnoliopsida</taxon>
        <taxon>eudicotyledons</taxon>
        <taxon>Gunneridae</taxon>
        <taxon>Pentapetalae</taxon>
        <taxon>rosids</taxon>
        <taxon>malvids</taxon>
        <taxon>Myrtales</taxon>
        <taxon>Lythraceae</taxon>
        <taxon>Punica</taxon>
    </lineage>
</organism>
<evidence type="ECO:0000256" key="1">
    <source>
        <dbReference type="SAM" id="MobiDB-lite"/>
    </source>
</evidence>
<accession>A0A2I0KWK4</accession>
<feature type="compositionally biased region" description="Basic and acidic residues" evidence="1">
    <location>
        <begin position="13"/>
        <end position="29"/>
    </location>
</feature>
<dbReference type="AlphaFoldDB" id="A0A2I0KWK4"/>
<name>A0A2I0KWK4_PUNGR</name>
<proteinExistence type="predicted"/>
<evidence type="ECO:0000313" key="3">
    <source>
        <dbReference type="Proteomes" id="UP000233551"/>
    </source>
</evidence>